<dbReference type="AlphaFoldDB" id="A0A2U2P930"/>
<name>A0A2U2P930_9SPHI</name>
<dbReference type="InterPro" id="IPR022409">
    <property type="entry name" value="PKD/Chitinase_dom"/>
</dbReference>
<organism evidence="2 3">
    <name type="scientific">Pararcticibacter amylolyticus</name>
    <dbReference type="NCBI Taxonomy" id="2173175"/>
    <lineage>
        <taxon>Bacteria</taxon>
        <taxon>Pseudomonadati</taxon>
        <taxon>Bacteroidota</taxon>
        <taxon>Sphingobacteriia</taxon>
        <taxon>Sphingobacteriales</taxon>
        <taxon>Sphingobacteriaceae</taxon>
        <taxon>Pararcticibacter</taxon>
    </lineage>
</organism>
<feature type="non-terminal residue" evidence="2">
    <location>
        <position position="1"/>
    </location>
</feature>
<gene>
    <name evidence="2" type="ORF">DDR33_25165</name>
</gene>
<dbReference type="SMART" id="SM00089">
    <property type="entry name" value="PKD"/>
    <property type="match status" value="1"/>
</dbReference>
<keyword evidence="3" id="KW-1185">Reference proteome</keyword>
<proteinExistence type="predicted"/>
<dbReference type="Pfam" id="PF18911">
    <property type="entry name" value="PKD_4"/>
    <property type="match status" value="1"/>
</dbReference>
<evidence type="ECO:0000313" key="3">
    <source>
        <dbReference type="Proteomes" id="UP000245647"/>
    </source>
</evidence>
<evidence type="ECO:0000313" key="2">
    <source>
        <dbReference type="EMBL" id="PWG77883.1"/>
    </source>
</evidence>
<dbReference type="InterPro" id="IPR013783">
    <property type="entry name" value="Ig-like_fold"/>
</dbReference>
<evidence type="ECO:0000259" key="1">
    <source>
        <dbReference type="PROSITE" id="PS50093"/>
    </source>
</evidence>
<dbReference type="RefSeq" id="WP_146198883.1">
    <property type="nucleotide sequence ID" value="NZ_QEAS01000083.1"/>
</dbReference>
<reference evidence="2 3" key="1">
    <citation type="submission" date="2018-04" db="EMBL/GenBank/DDBJ databases">
        <title>Pedobacter chongqingensis sp. nov., isolated from a rottenly hemp rope.</title>
        <authorList>
            <person name="Cai Y."/>
        </authorList>
    </citation>
    <scope>NUCLEOTIDE SEQUENCE [LARGE SCALE GENOMIC DNA]</scope>
    <source>
        <strain evidence="2 3">FJ4-8</strain>
    </source>
</reference>
<accession>A0A2U2P930</accession>
<sequence>RTSETNTNGVSAYYSFDARNRLLTVRDQDRQIVRRNTYFTKDAPQQLSPPSFLLTAGSKLSRMQPVSFTGSSYSYPYSEGLSYVWDFGDGSAPVATTSLVSPEHSYSQAGTYTVSLKAVSPVFGEASRTASITISPALCYVSYQTFTQQGKIKMVEFYQNEVKKYAFSETSLKNGVFIDEGLYTVKVNQWILDFEQAYATYQIGSGPQQDIPLGANPVTLTLDLTGQVSLKFRVNQVQ</sequence>
<protein>
    <recommendedName>
        <fullName evidence="1">PKD domain-containing protein</fullName>
    </recommendedName>
</protein>
<dbReference type="EMBL" id="QEAS01000083">
    <property type="protein sequence ID" value="PWG77883.1"/>
    <property type="molecule type" value="Genomic_DNA"/>
</dbReference>
<feature type="domain" description="PKD" evidence="1">
    <location>
        <begin position="49"/>
        <end position="134"/>
    </location>
</feature>
<dbReference type="Gene3D" id="2.60.40.10">
    <property type="entry name" value="Immunoglobulins"/>
    <property type="match status" value="1"/>
</dbReference>
<dbReference type="SUPFAM" id="SSF49299">
    <property type="entry name" value="PKD domain"/>
    <property type="match status" value="1"/>
</dbReference>
<dbReference type="CDD" id="cd00146">
    <property type="entry name" value="PKD"/>
    <property type="match status" value="1"/>
</dbReference>
<dbReference type="PROSITE" id="PS50093">
    <property type="entry name" value="PKD"/>
    <property type="match status" value="1"/>
</dbReference>
<dbReference type="Proteomes" id="UP000245647">
    <property type="component" value="Unassembled WGS sequence"/>
</dbReference>
<dbReference type="InterPro" id="IPR000601">
    <property type="entry name" value="PKD_dom"/>
</dbReference>
<dbReference type="InterPro" id="IPR035986">
    <property type="entry name" value="PKD_dom_sf"/>
</dbReference>
<comment type="caution">
    <text evidence="2">The sequence shown here is derived from an EMBL/GenBank/DDBJ whole genome shotgun (WGS) entry which is preliminary data.</text>
</comment>
<dbReference type="OrthoDB" id="9814627at2"/>